<dbReference type="EMBL" id="LJNI01000106">
    <property type="protein sequence ID" value="KPJ72009.1"/>
    <property type="molecule type" value="Genomic_DNA"/>
</dbReference>
<proteinExistence type="predicted"/>
<sequence>MKRELSFKNFYIHAGNEVAYLAAQKVIENPGEIFNPFYVYGDTGMGKTHLLRAIHFGLAQKFTVLFFTAKEFEKHVDEGKKVDTPIIIDDIHILSPKYQRVIAEIIDTSLANNRQTCFSGNAAPRDMENIDAILLSRLEGGLVCDIQPPKEDVLSDMIRKKSEESGITLPDDVVVELARVCNGSVRTAEGMLNRLKAHSSLGDVSFDISLIRSVLKEFYPKGVYTPVSSLVQEFKKDATEVLQDVPKKLNIRDEYKEKIQLWEVKGFDMSSLKTLLDGDITVLKRRYDDFIKKVKRLTALQKELHSLDTSNFPDEMLKIESMLFSPKHVDEVEKLVAHIKRGVVEEEPEPVEIKHVEVVKEKPIETKEPGEREEPSEAFKTFIIGDNNKNAYTIYQKQILKSLGKKLNPFIIFGKKGTGKTCFLNAINKDLASQDKTVDFFDLAKENEIRKACEAKRADVLILDNFTHIFSVSEDQRKKIFKLILNYIKKDKAVFIGSEVIPGDESLSEEEKIIFEIGLEVEFTAPDSNVAGQHIMSKLGSEKAIKIIRRGLPKFESFYEIDDFLDSFKSPATMDVVPLGFPGEGSEETHNGMTAELTGDEESKMQIGGQQRRLMVTREDRYIFTDIIDELIEENY</sequence>
<dbReference type="GO" id="GO:0003688">
    <property type="term" value="F:DNA replication origin binding"/>
    <property type="evidence" value="ECO:0007669"/>
    <property type="project" value="TreeGrafter"/>
</dbReference>
<dbReference type="Proteomes" id="UP000051012">
    <property type="component" value="Unassembled WGS sequence"/>
</dbReference>
<dbReference type="InterPro" id="IPR027417">
    <property type="entry name" value="P-loop_NTPase"/>
</dbReference>
<dbReference type="CDD" id="cd01120">
    <property type="entry name" value="RecA-like_superfamily"/>
    <property type="match status" value="1"/>
</dbReference>
<dbReference type="SUPFAM" id="SSF52540">
    <property type="entry name" value="P-loop containing nucleoside triphosphate hydrolases"/>
    <property type="match status" value="2"/>
</dbReference>
<dbReference type="Gene3D" id="3.40.50.300">
    <property type="entry name" value="P-loop containing nucleotide triphosphate hydrolases"/>
    <property type="match status" value="2"/>
</dbReference>
<comment type="caution">
    <text evidence="2">The sequence shown here is derived from an EMBL/GenBank/DDBJ whole genome shotgun (WGS) entry which is preliminary data.</text>
</comment>
<name>A0A0S7YCT9_UNCT6</name>
<dbReference type="Pfam" id="PF00308">
    <property type="entry name" value="Bac_DnaA"/>
    <property type="match status" value="2"/>
</dbReference>
<evidence type="ECO:0000259" key="1">
    <source>
        <dbReference type="SMART" id="SM00382"/>
    </source>
</evidence>
<dbReference type="Gene3D" id="1.10.8.60">
    <property type="match status" value="1"/>
</dbReference>
<feature type="domain" description="AAA+ ATPase" evidence="1">
    <location>
        <begin position="33"/>
        <end position="144"/>
    </location>
</feature>
<evidence type="ECO:0000313" key="3">
    <source>
        <dbReference type="Proteomes" id="UP000051012"/>
    </source>
</evidence>
<dbReference type="InterPro" id="IPR003593">
    <property type="entry name" value="AAA+_ATPase"/>
</dbReference>
<dbReference type="PANTHER" id="PTHR30050">
    <property type="entry name" value="CHROMOSOMAL REPLICATION INITIATOR PROTEIN DNAA"/>
    <property type="match status" value="1"/>
</dbReference>
<dbReference type="InterPro" id="IPR013317">
    <property type="entry name" value="DnaA_dom"/>
</dbReference>
<organism evidence="2 3">
    <name type="scientific">candidate division TA06 bacterium DG_78</name>
    <dbReference type="NCBI Taxonomy" id="1703772"/>
    <lineage>
        <taxon>Bacteria</taxon>
        <taxon>Bacteria division TA06</taxon>
    </lineage>
</organism>
<dbReference type="SMART" id="SM00382">
    <property type="entry name" value="AAA"/>
    <property type="match status" value="2"/>
</dbReference>
<gene>
    <name evidence="2" type="ORF">AMJ52_07770</name>
</gene>
<dbReference type="CDD" id="cd00009">
    <property type="entry name" value="AAA"/>
    <property type="match status" value="1"/>
</dbReference>
<dbReference type="AlphaFoldDB" id="A0A0S7YCT9"/>
<dbReference type="GO" id="GO:0006270">
    <property type="term" value="P:DNA replication initiation"/>
    <property type="evidence" value="ECO:0007669"/>
    <property type="project" value="TreeGrafter"/>
</dbReference>
<dbReference type="PANTHER" id="PTHR30050:SF2">
    <property type="entry name" value="CHROMOSOMAL REPLICATION INITIATOR PROTEIN DNAA"/>
    <property type="match status" value="1"/>
</dbReference>
<reference evidence="2 3" key="1">
    <citation type="journal article" date="2015" name="Microbiome">
        <title>Genomic resolution of linkages in carbon, nitrogen, and sulfur cycling among widespread estuary sediment bacteria.</title>
        <authorList>
            <person name="Baker B.J."/>
            <person name="Lazar C.S."/>
            <person name="Teske A.P."/>
            <person name="Dick G.J."/>
        </authorList>
    </citation>
    <scope>NUCLEOTIDE SEQUENCE [LARGE SCALE GENOMIC DNA]</scope>
    <source>
        <strain evidence="2">DG_78</strain>
    </source>
</reference>
<accession>A0A0S7YCT9</accession>
<evidence type="ECO:0000313" key="2">
    <source>
        <dbReference type="EMBL" id="KPJ72009.1"/>
    </source>
</evidence>
<feature type="domain" description="AAA+ ATPase" evidence="1">
    <location>
        <begin position="406"/>
        <end position="519"/>
    </location>
</feature>
<protein>
    <recommendedName>
        <fullName evidence="1">AAA+ ATPase domain-containing protein</fullName>
    </recommendedName>
</protein>
<dbReference type="GO" id="GO:0005886">
    <property type="term" value="C:plasma membrane"/>
    <property type="evidence" value="ECO:0007669"/>
    <property type="project" value="TreeGrafter"/>
</dbReference>